<comment type="caution">
    <text evidence="1">The sequence shown here is derived from an EMBL/GenBank/DDBJ whole genome shotgun (WGS) entry which is preliminary data.</text>
</comment>
<evidence type="ECO:0000313" key="1">
    <source>
        <dbReference type="EMBL" id="KFI66088.1"/>
    </source>
</evidence>
<sequence>MPMVEQRVGAEQKYKAGWLLAHDYVGYCISPANGKPALIPTPTMIAKILNMPQSKVDEAFRDIPEMTVGEAAIPGAPDMGECLKQLATECGSSDLFDILYYAARHR</sequence>
<reference evidence="1 2" key="1">
    <citation type="submission" date="2014-03" db="EMBL/GenBank/DDBJ databases">
        <title>Genomics of Bifidobacteria.</title>
        <authorList>
            <person name="Ventura M."/>
            <person name="Milani C."/>
            <person name="Lugli G.A."/>
        </authorList>
    </citation>
    <scope>NUCLEOTIDE SEQUENCE [LARGE SCALE GENOMIC DNA]</scope>
    <source>
        <strain evidence="1 2">LMG 10738</strain>
    </source>
</reference>
<proteinExistence type="predicted"/>
<dbReference type="STRING" id="1688.BCUN_0590"/>
<evidence type="ECO:0000313" key="2">
    <source>
        <dbReference type="Proteomes" id="UP000029067"/>
    </source>
</evidence>
<dbReference type="RefSeq" id="WP_033515358.1">
    <property type="nucleotide sequence ID" value="NZ_JGYV01000001.1"/>
</dbReference>
<gene>
    <name evidence="1" type="ORF">BCUN_0590</name>
</gene>
<organism evidence="1 2">
    <name type="scientific">Bifidobacterium cuniculi</name>
    <dbReference type="NCBI Taxonomy" id="1688"/>
    <lineage>
        <taxon>Bacteria</taxon>
        <taxon>Bacillati</taxon>
        <taxon>Actinomycetota</taxon>
        <taxon>Actinomycetes</taxon>
        <taxon>Bifidobacteriales</taxon>
        <taxon>Bifidobacteriaceae</taxon>
        <taxon>Bifidobacterium</taxon>
    </lineage>
</organism>
<keyword evidence="2" id="KW-1185">Reference proteome</keyword>
<accession>A0A087B4Y8</accession>
<dbReference type="Proteomes" id="UP000029067">
    <property type="component" value="Unassembled WGS sequence"/>
</dbReference>
<dbReference type="EMBL" id="JGYV01000001">
    <property type="protein sequence ID" value="KFI66088.1"/>
    <property type="molecule type" value="Genomic_DNA"/>
</dbReference>
<dbReference type="AlphaFoldDB" id="A0A087B4Y8"/>
<protein>
    <submittedName>
        <fullName evidence="1">Uncharacterized protein</fullName>
    </submittedName>
</protein>
<name>A0A087B4Y8_9BIFI</name>